<reference evidence="2" key="1">
    <citation type="journal article" date="2021" name="Nat. Commun.">
        <title>Genetic determinants of endophytism in the Arabidopsis root mycobiome.</title>
        <authorList>
            <person name="Mesny F."/>
            <person name="Miyauchi S."/>
            <person name="Thiergart T."/>
            <person name="Pickel B."/>
            <person name="Atanasova L."/>
            <person name="Karlsson M."/>
            <person name="Huettel B."/>
            <person name="Barry K.W."/>
            <person name="Haridas S."/>
            <person name="Chen C."/>
            <person name="Bauer D."/>
            <person name="Andreopoulos W."/>
            <person name="Pangilinan J."/>
            <person name="LaButti K."/>
            <person name="Riley R."/>
            <person name="Lipzen A."/>
            <person name="Clum A."/>
            <person name="Drula E."/>
            <person name="Henrissat B."/>
            <person name="Kohler A."/>
            <person name="Grigoriev I.V."/>
            <person name="Martin F.M."/>
            <person name="Hacquard S."/>
        </authorList>
    </citation>
    <scope>NUCLEOTIDE SEQUENCE</scope>
    <source>
        <strain evidence="2">MPI-CAGE-AT-0147</strain>
    </source>
</reference>
<evidence type="ECO:0000313" key="2">
    <source>
        <dbReference type="EMBL" id="KAH7121571.1"/>
    </source>
</evidence>
<keyword evidence="3" id="KW-1185">Reference proteome</keyword>
<dbReference type="EMBL" id="JAGMUV010000024">
    <property type="protein sequence ID" value="KAH7121571.1"/>
    <property type="molecule type" value="Genomic_DNA"/>
</dbReference>
<dbReference type="AlphaFoldDB" id="A0A9P9DN58"/>
<keyword evidence="1" id="KW-1133">Transmembrane helix</keyword>
<name>A0A9P9DN58_9HYPO</name>
<comment type="caution">
    <text evidence="2">The sequence shown here is derived from an EMBL/GenBank/DDBJ whole genome shotgun (WGS) entry which is preliminary data.</text>
</comment>
<feature type="transmembrane region" description="Helical" evidence="1">
    <location>
        <begin position="82"/>
        <end position="102"/>
    </location>
</feature>
<dbReference type="Proteomes" id="UP000738349">
    <property type="component" value="Unassembled WGS sequence"/>
</dbReference>
<accession>A0A9P9DN58</accession>
<sequence>MSTSNPQVAVDAAYAAFVSASTVKIHHPLKLPNCLGIKILLQLTSIIICGTAPHVGCLWAASYMLAPSPSLLGGVTREITRLVMGAFQLILLVVLCMMISFLSDGFFLDEPYCNFRDHHLGLRFLESSDLGCGH</sequence>
<keyword evidence="1" id="KW-0812">Transmembrane</keyword>
<organism evidence="2 3">
    <name type="scientific">Dactylonectria macrodidyma</name>
    <dbReference type="NCBI Taxonomy" id="307937"/>
    <lineage>
        <taxon>Eukaryota</taxon>
        <taxon>Fungi</taxon>
        <taxon>Dikarya</taxon>
        <taxon>Ascomycota</taxon>
        <taxon>Pezizomycotina</taxon>
        <taxon>Sordariomycetes</taxon>
        <taxon>Hypocreomycetidae</taxon>
        <taxon>Hypocreales</taxon>
        <taxon>Nectriaceae</taxon>
        <taxon>Dactylonectria</taxon>
    </lineage>
</organism>
<protein>
    <submittedName>
        <fullName evidence="2">Uncharacterized protein</fullName>
    </submittedName>
</protein>
<feature type="transmembrane region" description="Helical" evidence="1">
    <location>
        <begin position="39"/>
        <end position="61"/>
    </location>
</feature>
<evidence type="ECO:0000256" key="1">
    <source>
        <dbReference type="SAM" id="Phobius"/>
    </source>
</evidence>
<keyword evidence="1" id="KW-0472">Membrane</keyword>
<evidence type="ECO:0000313" key="3">
    <source>
        <dbReference type="Proteomes" id="UP000738349"/>
    </source>
</evidence>
<proteinExistence type="predicted"/>
<gene>
    <name evidence="2" type="ORF">EDB81DRAFT_814100</name>
</gene>